<name>A0ABT7HR31_9BACT</name>
<protein>
    <submittedName>
        <fullName evidence="4">Porin family protein</fullName>
    </submittedName>
</protein>
<evidence type="ECO:0000259" key="3">
    <source>
        <dbReference type="Pfam" id="PF13505"/>
    </source>
</evidence>
<evidence type="ECO:0000256" key="1">
    <source>
        <dbReference type="ARBA" id="ARBA00022729"/>
    </source>
</evidence>
<feature type="domain" description="Outer membrane protein beta-barrel" evidence="3">
    <location>
        <begin position="8"/>
        <end position="189"/>
    </location>
</feature>
<dbReference type="EMBL" id="JANURM010000007">
    <property type="protein sequence ID" value="MDL0089088.1"/>
    <property type="molecule type" value="Genomic_DNA"/>
</dbReference>
<sequence length="192" mass="20938">MKNLTIKALAVGVCAVSFAMADGSYFGVNGGYSNVKIDDFKESVPTFGIVGGADFDTHRIYGGYNYNTQAKENYFEDDLKGDAKVSSHEFIVGADLTPEISSSFRLFLGSYLGLLVGQFKANATDGTISVSTRETLTGFLVGARAGMLFDLNEANQIEFGAKVDKTWFKDGDIFKDIKQTKYGGYVGYNHKF</sequence>
<dbReference type="RefSeq" id="WP_284937746.1">
    <property type="nucleotide sequence ID" value="NZ_JANURM010000007.1"/>
</dbReference>
<dbReference type="SUPFAM" id="SSF56925">
    <property type="entry name" value="OMPA-like"/>
    <property type="match status" value="1"/>
</dbReference>
<dbReference type="InterPro" id="IPR011250">
    <property type="entry name" value="OMP/PagP_B-barrel"/>
</dbReference>
<keyword evidence="1 2" id="KW-0732">Signal</keyword>
<accession>A0ABT7HR31</accession>
<dbReference type="Proteomes" id="UP001173801">
    <property type="component" value="Unassembled WGS sequence"/>
</dbReference>
<dbReference type="InterPro" id="IPR027385">
    <property type="entry name" value="Beta-barrel_OMP"/>
</dbReference>
<evidence type="ECO:0000256" key="2">
    <source>
        <dbReference type="SAM" id="SignalP"/>
    </source>
</evidence>
<dbReference type="Gene3D" id="2.40.160.20">
    <property type="match status" value="1"/>
</dbReference>
<evidence type="ECO:0000313" key="5">
    <source>
        <dbReference type="Proteomes" id="UP001173801"/>
    </source>
</evidence>
<organism evidence="4 5">
    <name type="scientific">Campylobacter gastrosuis</name>
    <dbReference type="NCBI Taxonomy" id="2974576"/>
    <lineage>
        <taxon>Bacteria</taxon>
        <taxon>Pseudomonadati</taxon>
        <taxon>Campylobacterota</taxon>
        <taxon>Epsilonproteobacteria</taxon>
        <taxon>Campylobacterales</taxon>
        <taxon>Campylobacteraceae</taxon>
        <taxon>Campylobacter</taxon>
    </lineage>
</organism>
<comment type="caution">
    <text evidence="4">The sequence shown here is derived from an EMBL/GenBank/DDBJ whole genome shotgun (WGS) entry which is preliminary data.</text>
</comment>
<proteinExistence type="predicted"/>
<feature type="chain" id="PRO_5047256532" evidence="2">
    <location>
        <begin position="22"/>
        <end position="192"/>
    </location>
</feature>
<evidence type="ECO:0000313" key="4">
    <source>
        <dbReference type="EMBL" id="MDL0089088.1"/>
    </source>
</evidence>
<feature type="signal peptide" evidence="2">
    <location>
        <begin position="1"/>
        <end position="21"/>
    </location>
</feature>
<dbReference type="Pfam" id="PF13505">
    <property type="entry name" value="OMP_b-brl"/>
    <property type="match status" value="1"/>
</dbReference>
<gene>
    <name evidence="4" type="ORF">NYG85_06875</name>
</gene>
<keyword evidence="5" id="KW-1185">Reference proteome</keyword>
<reference evidence="4" key="1">
    <citation type="submission" date="2022-08" db="EMBL/GenBank/DDBJ databases">
        <authorList>
            <person name="Wang H."/>
        </authorList>
    </citation>
    <scope>NUCLEOTIDE SEQUENCE</scope>
    <source>
        <strain evidence="4">PS10</strain>
    </source>
</reference>
<reference evidence="4" key="2">
    <citation type="journal article" date="2023" name="Microorganisms">
        <title>Isolation and Genomic Characteristics of Cat-Borne Campylobacter felis sp. nov. and Sheep-Borne Campylobacter ovis sp. nov.</title>
        <authorList>
            <person name="Wang H."/>
            <person name="Li Y."/>
            <person name="Gu Y."/>
            <person name="Zhou G."/>
            <person name="Chen X."/>
            <person name="Zhang X."/>
            <person name="Shao Z."/>
            <person name="Zhang J."/>
            <person name="Zhang M."/>
        </authorList>
    </citation>
    <scope>NUCLEOTIDE SEQUENCE</scope>
    <source>
        <strain evidence="4">PS10</strain>
    </source>
</reference>